<evidence type="ECO:0000313" key="10">
    <source>
        <dbReference type="Proteomes" id="UP001295794"/>
    </source>
</evidence>
<reference evidence="9" key="1">
    <citation type="submission" date="2023-11" db="EMBL/GenBank/DDBJ databases">
        <authorList>
            <person name="De Vega J J."/>
            <person name="De Vega J J."/>
        </authorList>
    </citation>
    <scope>NUCLEOTIDE SEQUENCE</scope>
</reference>
<evidence type="ECO:0000256" key="7">
    <source>
        <dbReference type="ARBA" id="ARBA00035190"/>
    </source>
</evidence>
<comment type="caution">
    <text evidence="9">The sequence shown here is derived from an EMBL/GenBank/DDBJ whole genome shotgun (WGS) entry which is preliminary data.</text>
</comment>
<keyword evidence="4" id="KW-0689">Ribosomal protein</keyword>
<dbReference type="Proteomes" id="UP001295794">
    <property type="component" value="Unassembled WGS sequence"/>
</dbReference>
<dbReference type="GO" id="GO:0003735">
    <property type="term" value="F:structural constituent of ribosome"/>
    <property type="evidence" value="ECO:0007669"/>
    <property type="project" value="InterPro"/>
</dbReference>
<keyword evidence="10" id="KW-1185">Reference proteome</keyword>
<evidence type="ECO:0000256" key="3">
    <source>
        <dbReference type="ARBA" id="ARBA00022946"/>
    </source>
</evidence>
<feature type="domain" description="Large ribosomal subunit protein mL46 N-terminal" evidence="8">
    <location>
        <begin position="44"/>
        <end position="152"/>
    </location>
</feature>
<keyword evidence="3" id="KW-0809">Transit peptide</keyword>
<evidence type="ECO:0000256" key="1">
    <source>
        <dbReference type="ARBA" id="ARBA00004173"/>
    </source>
</evidence>
<dbReference type="InterPro" id="IPR021757">
    <property type="entry name" value="Ribosomal_mL46_N"/>
</dbReference>
<sequence length="308" mass="34899">MALAGPSCRRAGRTWNGVLSRNLATVADVPASSARSRSSLKPILYTAVILNRAPFLTPSPTPFERAFYAYQQRIRRSLHNPFPSEFYFKPGSLLEARFNSEERQRERIAWGPTFAKEDDMSAEAKAAEKAAIEQMELQERSDDKLMPRVHPSDTARDYRSLDRKGRRNIYLLVQRIGEDGKLIWEFPNGVAKSGDMLHEVAQRELASNCGDSMDTWIVTRKPIGIHKPQLAAVTPSTPQACLHRRPLNEVIDFHSPQNITFFYKAHIMAGQVKPADSIKNFAWVTKQEIETRVGGDYWASVKDMLSDH</sequence>
<dbReference type="Gene3D" id="3.90.79.10">
    <property type="entry name" value="Nucleoside Triphosphate Pyrophosphohydrolase"/>
    <property type="match status" value="1"/>
</dbReference>
<evidence type="ECO:0000313" key="9">
    <source>
        <dbReference type="EMBL" id="CAK5279389.1"/>
    </source>
</evidence>
<evidence type="ECO:0000256" key="2">
    <source>
        <dbReference type="ARBA" id="ARBA00009070"/>
    </source>
</evidence>
<dbReference type="CDD" id="cd04661">
    <property type="entry name" value="NUDIX_MRP_L46"/>
    <property type="match status" value="1"/>
</dbReference>
<dbReference type="EMBL" id="CAVNYO010000436">
    <property type="protein sequence ID" value="CAK5279389.1"/>
    <property type="molecule type" value="Genomic_DNA"/>
</dbReference>
<protein>
    <recommendedName>
        <fullName evidence="7">Large ribosomal subunit protein mL46</fullName>
    </recommendedName>
</protein>
<keyword evidence="6" id="KW-0687">Ribonucleoprotein</keyword>
<dbReference type="InterPro" id="IPR015797">
    <property type="entry name" value="NUDIX_hydrolase-like_dom_sf"/>
</dbReference>
<dbReference type="GO" id="GO:0005762">
    <property type="term" value="C:mitochondrial large ribosomal subunit"/>
    <property type="evidence" value="ECO:0007669"/>
    <property type="project" value="TreeGrafter"/>
</dbReference>
<evidence type="ECO:0000256" key="5">
    <source>
        <dbReference type="ARBA" id="ARBA00023128"/>
    </source>
</evidence>
<dbReference type="PANTHER" id="PTHR13124">
    <property type="entry name" value="39S RIBOSOMAL PROTEIN L46, MITOCHONDRIAL PRECURSOR-RELATED"/>
    <property type="match status" value="1"/>
</dbReference>
<keyword evidence="5" id="KW-0496">Mitochondrion</keyword>
<organism evidence="9 10">
    <name type="scientific">Mycena citricolor</name>
    <dbReference type="NCBI Taxonomy" id="2018698"/>
    <lineage>
        <taxon>Eukaryota</taxon>
        <taxon>Fungi</taxon>
        <taxon>Dikarya</taxon>
        <taxon>Basidiomycota</taxon>
        <taxon>Agaricomycotina</taxon>
        <taxon>Agaricomycetes</taxon>
        <taxon>Agaricomycetidae</taxon>
        <taxon>Agaricales</taxon>
        <taxon>Marasmiineae</taxon>
        <taxon>Mycenaceae</taxon>
        <taxon>Mycena</taxon>
    </lineage>
</organism>
<dbReference type="Pfam" id="PF11788">
    <property type="entry name" value="MRP-L46"/>
    <property type="match status" value="1"/>
</dbReference>
<dbReference type="SUPFAM" id="SSF55811">
    <property type="entry name" value="Nudix"/>
    <property type="match status" value="1"/>
</dbReference>
<dbReference type="PANTHER" id="PTHR13124:SF12">
    <property type="entry name" value="LARGE RIBOSOMAL SUBUNIT PROTEIN ML46"/>
    <property type="match status" value="1"/>
</dbReference>
<accession>A0AAD2HN20</accession>
<evidence type="ECO:0000259" key="8">
    <source>
        <dbReference type="Pfam" id="PF11788"/>
    </source>
</evidence>
<evidence type="ECO:0000256" key="4">
    <source>
        <dbReference type="ARBA" id="ARBA00022980"/>
    </source>
</evidence>
<comment type="subcellular location">
    <subcellularLocation>
        <location evidence="1">Mitochondrion</location>
    </subcellularLocation>
</comment>
<proteinExistence type="inferred from homology"/>
<comment type="similarity">
    <text evidence="2">Belongs to the mitochondrion-specific ribosomal protein mL46 family.</text>
</comment>
<dbReference type="AlphaFoldDB" id="A0AAD2HN20"/>
<dbReference type="InterPro" id="IPR033650">
    <property type="entry name" value="Ribosomal_mL46_NUDIX"/>
</dbReference>
<gene>
    <name evidence="9" type="ORF">MYCIT1_LOCUS29410</name>
</gene>
<dbReference type="InterPro" id="IPR040008">
    <property type="entry name" value="Ribosomal_mL46"/>
</dbReference>
<name>A0AAD2HN20_9AGAR</name>
<evidence type="ECO:0000256" key="6">
    <source>
        <dbReference type="ARBA" id="ARBA00023274"/>
    </source>
</evidence>